<feature type="region of interest" description="Disordered" evidence="1">
    <location>
        <begin position="279"/>
        <end position="299"/>
    </location>
</feature>
<evidence type="ECO:0000313" key="3">
    <source>
        <dbReference type="Proteomes" id="UP000324222"/>
    </source>
</evidence>
<reference evidence="2 3" key="1">
    <citation type="submission" date="2019-05" db="EMBL/GenBank/DDBJ databases">
        <title>Another draft genome of Portunus trituberculatus and its Hox gene families provides insights of decapod evolution.</title>
        <authorList>
            <person name="Jeong J.-H."/>
            <person name="Song I."/>
            <person name="Kim S."/>
            <person name="Choi T."/>
            <person name="Kim D."/>
            <person name="Ryu S."/>
            <person name="Kim W."/>
        </authorList>
    </citation>
    <scope>NUCLEOTIDE SEQUENCE [LARGE SCALE GENOMIC DNA]</scope>
    <source>
        <tissue evidence="2">Muscle</tissue>
    </source>
</reference>
<sequence>MAENLNGQYAHPEQPAAARENSLLMDGATFRPGSSGFQSSSKPSRRVCLRPDCTRVLGSFLQDPHSVCVHCRDICNPAVPSSSDPDLIQFSVLPPQSPDAKRMTLGGSRSPAPTQWAPFLGTGRWGNWGEVGWRGRLGPPSVALGEGLAGKDSCPLALSPQPLDGMLMPYPQTASSVRSANRGPLSDDPPTSQQTHCPARTSLHSGHVASVSADVAPPQHDLTRSDSRRLGGDLFLADAYDWVSCLALLALLVLGGRIQGPHRLWGPNGACCDSERHDGLPTGLEGDEGREFPPHGPSM</sequence>
<protein>
    <submittedName>
        <fullName evidence="2">Uncharacterized protein</fullName>
    </submittedName>
</protein>
<feature type="region of interest" description="Disordered" evidence="1">
    <location>
        <begin position="167"/>
        <end position="199"/>
    </location>
</feature>
<gene>
    <name evidence="2" type="ORF">E2C01_052541</name>
</gene>
<accession>A0A5B7GM49</accession>
<comment type="caution">
    <text evidence="2">The sequence shown here is derived from an EMBL/GenBank/DDBJ whole genome shotgun (WGS) entry which is preliminary data.</text>
</comment>
<feature type="region of interest" description="Disordered" evidence="1">
    <location>
        <begin position="98"/>
        <end position="118"/>
    </location>
</feature>
<name>A0A5B7GM49_PORTR</name>
<dbReference type="EMBL" id="VSRR010015771">
    <property type="protein sequence ID" value="MPC58535.1"/>
    <property type="molecule type" value="Genomic_DNA"/>
</dbReference>
<evidence type="ECO:0000313" key="2">
    <source>
        <dbReference type="EMBL" id="MPC58535.1"/>
    </source>
</evidence>
<dbReference type="AlphaFoldDB" id="A0A5B7GM49"/>
<evidence type="ECO:0000256" key="1">
    <source>
        <dbReference type="SAM" id="MobiDB-lite"/>
    </source>
</evidence>
<proteinExistence type="predicted"/>
<keyword evidence="3" id="KW-1185">Reference proteome</keyword>
<dbReference type="Proteomes" id="UP000324222">
    <property type="component" value="Unassembled WGS sequence"/>
</dbReference>
<organism evidence="2 3">
    <name type="scientific">Portunus trituberculatus</name>
    <name type="common">Swimming crab</name>
    <name type="synonym">Neptunus trituberculatus</name>
    <dbReference type="NCBI Taxonomy" id="210409"/>
    <lineage>
        <taxon>Eukaryota</taxon>
        <taxon>Metazoa</taxon>
        <taxon>Ecdysozoa</taxon>
        <taxon>Arthropoda</taxon>
        <taxon>Crustacea</taxon>
        <taxon>Multicrustacea</taxon>
        <taxon>Malacostraca</taxon>
        <taxon>Eumalacostraca</taxon>
        <taxon>Eucarida</taxon>
        <taxon>Decapoda</taxon>
        <taxon>Pleocyemata</taxon>
        <taxon>Brachyura</taxon>
        <taxon>Eubrachyura</taxon>
        <taxon>Portunoidea</taxon>
        <taxon>Portunidae</taxon>
        <taxon>Portuninae</taxon>
        <taxon>Portunus</taxon>
    </lineage>
</organism>